<reference evidence="1 2" key="1">
    <citation type="submission" date="2016-09" db="EMBL/GenBank/DDBJ databases">
        <title>Lactic acid bacteria from MAP meat Genome sequencing and assembly.</title>
        <authorList>
            <person name="Behr J."/>
            <person name="Hilgarth M."/>
            <person name="Vogel R.F."/>
        </authorList>
    </citation>
    <scope>NUCLEOTIDE SEQUENCE [LARGE SCALE GENOMIC DNA]</scope>
    <source>
        <strain evidence="1 2">TMW21615</strain>
    </source>
</reference>
<dbReference type="AlphaFoldDB" id="A0A7L4WET2"/>
<sequence length="63" mass="7170">MMQLQDSQLSAYLLSDPSFTKKWIRLDARGNKPGIHAACSSKTEKLAFIRRGPLVKGNMIRYM</sequence>
<organism evidence="1 2">
    <name type="scientific">Pseudolactococcus paracarnosus</name>
    <dbReference type="NCBI Taxonomy" id="2749962"/>
    <lineage>
        <taxon>Bacteria</taxon>
        <taxon>Bacillati</taxon>
        <taxon>Bacillota</taxon>
        <taxon>Bacilli</taxon>
        <taxon>Lactobacillales</taxon>
        <taxon>Streptococcaceae</taxon>
        <taxon>Pseudolactococcus</taxon>
    </lineage>
</organism>
<name>A0A7L4WET2_9LACT</name>
<dbReference type="EMBL" id="CP017195">
    <property type="protein sequence ID" value="QDJ27993.1"/>
    <property type="molecule type" value="Genomic_DNA"/>
</dbReference>
<evidence type="ECO:0000313" key="2">
    <source>
        <dbReference type="Proteomes" id="UP000516280"/>
    </source>
</evidence>
<gene>
    <name evidence="1" type="ORF">BHS01_05370</name>
</gene>
<dbReference type="RefSeq" id="WP_199195459.1">
    <property type="nucleotide sequence ID" value="NZ_CP017195.1"/>
</dbReference>
<protein>
    <submittedName>
        <fullName evidence="1">Uncharacterized protein</fullName>
    </submittedName>
</protein>
<evidence type="ECO:0000313" key="1">
    <source>
        <dbReference type="EMBL" id="QDJ27993.1"/>
    </source>
</evidence>
<dbReference type="KEGG" id="lpaa:BHS01_05370"/>
<proteinExistence type="predicted"/>
<accession>A0A7L4WET2</accession>
<dbReference type="Proteomes" id="UP000516280">
    <property type="component" value="Chromosome"/>
</dbReference>